<dbReference type="GO" id="GO:0046872">
    <property type="term" value="F:metal ion binding"/>
    <property type="evidence" value="ECO:0007669"/>
    <property type="project" value="UniProtKB-KW"/>
</dbReference>
<dbReference type="InterPro" id="IPR036412">
    <property type="entry name" value="HAD-like_sf"/>
</dbReference>
<dbReference type="GO" id="GO:0016788">
    <property type="term" value="F:hydrolase activity, acting on ester bonds"/>
    <property type="evidence" value="ECO:0007669"/>
    <property type="project" value="InterPro"/>
</dbReference>
<evidence type="ECO:0000256" key="7">
    <source>
        <dbReference type="PIRSR" id="PIRSR006118-2"/>
    </source>
</evidence>
<dbReference type="FunFam" id="3.40.50.1000:FF:000029">
    <property type="entry name" value="3-deoxy-D-manno-octulosonate 8-phosphate phosphatase KdsC"/>
    <property type="match status" value="1"/>
</dbReference>
<dbReference type="SFLD" id="SFLDG01138">
    <property type="entry name" value="C1.6.2:_Deoxy-d-mannose-octulo"/>
    <property type="match status" value="1"/>
</dbReference>
<evidence type="ECO:0000256" key="5">
    <source>
        <dbReference type="ARBA" id="ARBA00022801"/>
    </source>
</evidence>
<dbReference type="InterPro" id="IPR010023">
    <property type="entry name" value="KdsC_fam"/>
</dbReference>
<keyword evidence="6 7" id="KW-0460">Magnesium</keyword>
<evidence type="ECO:0000256" key="4">
    <source>
        <dbReference type="ARBA" id="ARBA00022723"/>
    </source>
</evidence>
<keyword evidence="5 8" id="KW-0378">Hydrolase</keyword>
<comment type="subunit">
    <text evidence="3">Homotetramer.</text>
</comment>
<evidence type="ECO:0000256" key="3">
    <source>
        <dbReference type="ARBA" id="ARBA00011881"/>
    </source>
</evidence>
<feature type="binding site" evidence="7">
    <location>
        <position position="22"/>
    </location>
    <ligand>
        <name>substrate</name>
    </ligand>
</feature>
<proteinExistence type="inferred from homology"/>
<protein>
    <submittedName>
        <fullName evidence="8">HAD-IIIA family hydrolase</fullName>
    </submittedName>
</protein>
<accession>A0A9D9N1C9</accession>
<dbReference type="GO" id="GO:0008781">
    <property type="term" value="F:N-acylneuraminate cytidylyltransferase activity"/>
    <property type="evidence" value="ECO:0007669"/>
    <property type="project" value="TreeGrafter"/>
</dbReference>
<dbReference type="PIRSF" id="PIRSF006118">
    <property type="entry name" value="KDO8-P_Ptase"/>
    <property type="match status" value="1"/>
</dbReference>
<dbReference type="Pfam" id="PF08282">
    <property type="entry name" value="Hydrolase_3"/>
    <property type="match status" value="1"/>
</dbReference>
<dbReference type="PANTHER" id="PTHR21485:SF3">
    <property type="entry name" value="N-ACYLNEURAMINATE CYTIDYLYLTRANSFERASE"/>
    <property type="match status" value="1"/>
</dbReference>
<dbReference type="Proteomes" id="UP000823617">
    <property type="component" value="Unassembled WGS sequence"/>
</dbReference>
<evidence type="ECO:0000256" key="6">
    <source>
        <dbReference type="ARBA" id="ARBA00022842"/>
    </source>
</evidence>
<reference evidence="8" key="2">
    <citation type="journal article" date="2021" name="PeerJ">
        <title>Extensive microbial diversity within the chicken gut microbiome revealed by metagenomics and culture.</title>
        <authorList>
            <person name="Gilroy R."/>
            <person name="Ravi A."/>
            <person name="Getino M."/>
            <person name="Pursley I."/>
            <person name="Horton D.L."/>
            <person name="Alikhan N.F."/>
            <person name="Baker D."/>
            <person name="Gharbi K."/>
            <person name="Hall N."/>
            <person name="Watson M."/>
            <person name="Adriaenssens E.M."/>
            <person name="Foster-Nyarko E."/>
            <person name="Jarju S."/>
            <person name="Secka A."/>
            <person name="Antonio M."/>
            <person name="Oren A."/>
            <person name="Chaudhuri R.R."/>
            <person name="La Ragione R."/>
            <person name="Hildebrand F."/>
            <person name="Pallen M.J."/>
        </authorList>
    </citation>
    <scope>NUCLEOTIDE SEQUENCE</scope>
    <source>
        <strain evidence="8">B1-3475</strain>
    </source>
</reference>
<dbReference type="SFLD" id="SFLDG01136">
    <property type="entry name" value="C1.6:_Phosphoserine_Phosphatas"/>
    <property type="match status" value="1"/>
</dbReference>
<name>A0A9D9N1C9_9BACT</name>
<keyword evidence="4 7" id="KW-0479">Metal-binding</keyword>
<organism evidence="8 9">
    <name type="scientific">Candidatus Cryptobacteroides intestinigallinarum</name>
    <dbReference type="NCBI Taxonomy" id="2840767"/>
    <lineage>
        <taxon>Bacteria</taxon>
        <taxon>Pseudomonadati</taxon>
        <taxon>Bacteroidota</taxon>
        <taxon>Bacteroidia</taxon>
        <taxon>Bacteroidales</taxon>
        <taxon>Candidatus Cryptobacteroides</taxon>
    </lineage>
</organism>
<sequence length="181" mass="20169">MGKGDKFEDILARIKAFAFDVDGVMTDGGIFADLSGELFRTFDSKDGFGLRMASMHGYHLGIITGGRSESIRKRFGTCGIKPEDVYLGSRDKIEDFNDFCARHSLQPEEVMYFGDDLPDAPVMQACGCGVCPSDAVPEVKEIADYISPYPGGKGCVRFTIEMVMKFQGRWQLDVKQYKKNF</sequence>
<evidence type="ECO:0000313" key="8">
    <source>
        <dbReference type="EMBL" id="MBO8456573.1"/>
    </source>
</evidence>
<dbReference type="NCBIfam" id="TIGR01670">
    <property type="entry name" value="KdsC-phosphatas"/>
    <property type="match status" value="1"/>
</dbReference>
<dbReference type="InterPro" id="IPR050793">
    <property type="entry name" value="CMP-NeuNAc_synthase"/>
</dbReference>
<reference evidence="8" key="1">
    <citation type="submission" date="2020-10" db="EMBL/GenBank/DDBJ databases">
        <authorList>
            <person name="Gilroy R."/>
        </authorList>
    </citation>
    <scope>NUCLEOTIDE SEQUENCE</scope>
    <source>
        <strain evidence="8">B1-3475</strain>
    </source>
</reference>
<dbReference type="SFLD" id="SFLDS00003">
    <property type="entry name" value="Haloacid_Dehalogenase"/>
    <property type="match status" value="1"/>
</dbReference>
<evidence type="ECO:0000256" key="2">
    <source>
        <dbReference type="ARBA" id="ARBA00005893"/>
    </source>
</evidence>
<evidence type="ECO:0000313" key="9">
    <source>
        <dbReference type="Proteomes" id="UP000823617"/>
    </source>
</evidence>
<dbReference type="PANTHER" id="PTHR21485">
    <property type="entry name" value="HAD SUPERFAMILY MEMBERS CMAS AND KDSC"/>
    <property type="match status" value="1"/>
</dbReference>
<feature type="binding site" evidence="7">
    <location>
        <position position="20"/>
    </location>
    <ligand>
        <name>Mg(2+)</name>
        <dbReference type="ChEBI" id="CHEBI:18420"/>
    </ligand>
</feature>
<evidence type="ECO:0000256" key="1">
    <source>
        <dbReference type="ARBA" id="ARBA00001946"/>
    </source>
</evidence>
<comment type="cofactor">
    <cofactor evidence="1 7">
        <name>Mg(2+)</name>
        <dbReference type="ChEBI" id="CHEBI:18420"/>
    </cofactor>
</comment>
<gene>
    <name evidence="8" type="ORF">IAC08_09280</name>
</gene>
<dbReference type="EMBL" id="JADIMK010000101">
    <property type="protein sequence ID" value="MBO8456573.1"/>
    <property type="molecule type" value="Genomic_DNA"/>
</dbReference>
<comment type="caution">
    <text evidence="8">The sequence shown here is derived from an EMBL/GenBank/DDBJ whole genome shotgun (WGS) entry which is preliminary data.</text>
</comment>
<dbReference type="CDD" id="cd01630">
    <property type="entry name" value="HAD_KDO-like"/>
    <property type="match status" value="1"/>
</dbReference>
<comment type="similarity">
    <text evidence="2">Belongs to the KdsC family.</text>
</comment>
<dbReference type="AlphaFoldDB" id="A0A9D9N1C9"/>
<dbReference type="Gene3D" id="3.40.50.1000">
    <property type="entry name" value="HAD superfamily/HAD-like"/>
    <property type="match status" value="1"/>
</dbReference>
<dbReference type="SUPFAM" id="SSF56784">
    <property type="entry name" value="HAD-like"/>
    <property type="match status" value="1"/>
</dbReference>
<dbReference type="InterPro" id="IPR023214">
    <property type="entry name" value="HAD_sf"/>
</dbReference>
<feature type="binding site" evidence="7">
    <location>
        <position position="115"/>
    </location>
    <ligand>
        <name>Mg(2+)</name>
        <dbReference type="ChEBI" id="CHEBI:18420"/>
    </ligand>
</feature>